<evidence type="ECO:0000256" key="5">
    <source>
        <dbReference type="HAMAP-Rule" id="MF_01925"/>
    </source>
</evidence>
<keyword evidence="5" id="KW-0963">Cytoplasm</keyword>
<reference evidence="10 11" key="1">
    <citation type="submission" date="2023-03" db="EMBL/GenBank/DDBJ databases">
        <title>Novel Species.</title>
        <authorList>
            <person name="Ma S."/>
        </authorList>
    </citation>
    <scope>NUCLEOTIDE SEQUENCE [LARGE SCALE GENOMIC DNA]</scope>
    <source>
        <strain evidence="10 11">LIND6LT2</strain>
    </source>
</reference>
<dbReference type="InterPro" id="IPR008927">
    <property type="entry name" value="6-PGluconate_DH-like_C_sf"/>
</dbReference>
<dbReference type="InterPro" id="IPR029036">
    <property type="entry name" value="P5CR_dimer"/>
</dbReference>
<keyword evidence="4 5" id="KW-0560">Oxidoreductase</keyword>
<dbReference type="SUPFAM" id="SSF48179">
    <property type="entry name" value="6-phosphogluconate dehydrogenase C-terminal domain-like"/>
    <property type="match status" value="1"/>
</dbReference>
<dbReference type="Proteomes" id="UP001486565">
    <property type="component" value="Chromosome"/>
</dbReference>
<evidence type="ECO:0000256" key="4">
    <source>
        <dbReference type="ARBA" id="ARBA00023002"/>
    </source>
</evidence>
<keyword evidence="11" id="KW-1185">Reference proteome</keyword>
<keyword evidence="3 5" id="KW-0521">NADP</keyword>
<dbReference type="Gene3D" id="3.40.50.720">
    <property type="entry name" value="NAD(P)-binding Rossmann-like Domain"/>
    <property type="match status" value="1"/>
</dbReference>
<evidence type="ECO:0000256" key="7">
    <source>
        <dbReference type="RuleBase" id="RU003903"/>
    </source>
</evidence>
<proteinExistence type="inferred from homology"/>
<dbReference type="InterPro" id="IPR053790">
    <property type="entry name" value="P5CR-like_CS"/>
</dbReference>
<dbReference type="InterPro" id="IPR036291">
    <property type="entry name" value="NAD(P)-bd_dom_sf"/>
</dbReference>
<feature type="domain" description="Pyrroline-5-carboxylate reductase catalytic N-terminal" evidence="8">
    <location>
        <begin position="3"/>
        <end position="95"/>
    </location>
</feature>
<name>A0ABZ2Y5D1_9FIRM</name>
<keyword evidence="5 7" id="KW-0028">Amino-acid biosynthesis</keyword>
<keyword evidence="2 5" id="KW-0641">Proline biosynthesis</keyword>
<dbReference type="EMBL" id="CP121687">
    <property type="protein sequence ID" value="WZL70557.1"/>
    <property type="molecule type" value="Genomic_DNA"/>
</dbReference>
<evidence type="ECO:0000259" key="9">
    <source>
        <dbReference type="Pfam" id="PF14748"/>
    </source>
</evidence>
<dbReference type="HAMAP" id="MF_01925">
    <property type="entry name" value="P5C_reductase"/>
    <property type="match status" value="1"/>
</dbReference>
<dbReference type="PIRSF" id="PIRSF000193">
    <property type="entry name" value="Pyrrol-5-carb_rd"/>
    <property type="match status" value="1"/>
</dbReference>
<protein>
    <recommendedName>
        <fullName evidence="5 6">Pyrroline-5-carboxylate reductase</fullName>
        <shortName evidence="5">P5C reductase</shortName>
        <shortName evidence="5">P5CR</shortName>
        <ecNumber evidence="5 6">1.5.1.2</ecNumber>
    </recommendedName>
    <alternativeName>
        <fullName evidence="5">PCA reductase</fullName>
    </alternativeName>
</protein>
<comment type="catalytic activity">
    <reaction evidence="5">
        <text>L-proline + NAD(+) = (S)-1-pyrroline-5-carboxylate + NADH + 2 H(+)</text>
        <dbReference type="Rhea" id="RHEA:14105"/>
        <dbReference type="ChEBI" id="CHEBI:15378"/>
        <dbReference type="ChEBI" id="CHEBI:17388"/>
        <dbReference type="ChEBI" id="CHEBI:57540"/>
        <dbReference type="ChEBI" id="CHEBI:57945"/>
        <dbReference type="ChEBI" id="CHEBI:60039"/>
        <dbReference type="EC" id="1.5.1.2"/>
    </reaction>
</comment>
<sequence length="265" mass="28907">MKKYGFIGAGNMGYAMLKGLIKDGKKDDVIFTDASKERIQWIHNQLEIESSNSNKDLVTRAKYIVLAIKPQYYASVLEEIKEVITTNHIVISIAPGITIDSIKAQLSNDIKIVRAMPNTPALIGEGMSAVSFSKDLFSEEEKEEIIRFFSSFGVMEEIEEKLMNAVVPISGSSPAYVYMMIEAMADAGVLAGLSRKMAYTLAAQSVLGSAKMVLETGIHPGELKDAVCSPGGTTIEAVAVLEKTGFRSSIIEAMNVCFEKTKRMS</sequence>
<evidence type="ECO:0000256" key="1">
    <source>
        <dbReference type="ARBA" id="ARBA00005525"/>
    </source>
</evidence>
<dbReference type="InterPro" id="IPR028939">
    <property type="entry name" value="P5C_Rdtase_cat_N"/>
</dbReference>
<dbReference type="Pfam" id="PF14748">
    <property type="entry name" value="P5CR_dimer"/>
    <property type="match status" value="1"/>
</dbReference>
<comment type="subcellular location">
    <subcellularLocation>
        <location evidence="5">Cytoplasm</location>
    </subcellularLocation>
</comment>
<feature type="domain" description="Pyrroline-5-carboxylate reductase dimerisation" evidence="9">
    <location>
        <begin position="160"/>
        <end position="264"/>
    </location>
</feature>
<dbReference type="Pfam" id="PF03807">
    <property type="entry name" value="F420_oxidored"/>
    <property type="match status" value="1"/>
</dbReference>
<comment type="function">
    <text evidence="5">Catalyzes the reduction of 1-pyrroline-5-carboxylate (PCA) to L-proline.</text>
</comment>
<evidence type="ECO:0000256" key="6">
    <source>
        <dbReference type="NCBIfam" id="TIGR00112"/>
    </source>
</evidence>
<dbReference type="PROSITE" id="PS00521">
    <property type="entry name" value="P5CR"/>
    <property type="match status" value="1"/>
</dbReference>
<evidence type="ECO:0000313" key="10">
    <source>
        <dbReference type="EMBL" id="WZL70557.1"/>
    </source>
</evidence>
<comment type="similarity">
    <text evidence="1 5 7">Belongs to the pyrroline-5-carboxylate reductase family.</text>
</comment>
<dbReference type="GO" id="GO:0004735">
    <property type="term" value="F:pyrroline-5-carboxylate reductase activity"/>
    <property type="evidence" value="ECO:0007669"/>
    <property type="project" value="UniProtKB-EC"/>
</dbReference>
<dbReference type="Gene3D" id="1.10.3730.10">
    <property type="entry name" value="ProC C-terminal domain-like"/>
    <property type="match status" value="1"/>
</dbReference>
<dbReference type="PANTHER" id="PTHR11645">
    <property type="entry name" value="PYRROLINE-5-CARBOXYLATE REDUCTASE"/>
    <property type="match status" value="1"/>
</dbReference>
<evidence type="ECO:0000259" key="8">
    <source>
        <dbReference type="Pfam" id="PF03807"/>
    </source>
</evidence>
<dbReference type="RefSeq" id="WP_341877523.1">
    <property type="nucleotide sequence ID" value="NZ_CP121687.1"/>
</dbReference>
<evidence type="ECO:0000256" key="3">
    <source>
        <dbReference type="ARBA" id="ARBA00022857"/>
    </source>
</evidence>
<organism evidence="10 11">
    <name type="scientific">Defluviitalea saccharophila</name>
    <dbReference type="NCBI Taxonomy" id="879970"/>
    <lineage>
        <taxon>Bacteria</taxon>
        <taxon>Bacillati</taxon>
        <taxon>Bacillota</taxon>
        <taxon>Clostridia</taxon>
        <taxon>Lachnospirales</taxon>
        <taxon>Defluviitaleaceae</taxon>
        <taxon>Defluviitalea</taxon>
    </lineage>
</organism>
<comment type="pathway">
    <text evidence="5 7">Amino-acid biosynthesis; L-proline biosynthesis; L-proline from L-glutamate 5-semialdehyde: step 1/1.</text>
</comment>
<evidence type="ECO:0000256" key="2">
    <source>
        <dbReference type="ARBA" id="ARBA00022650"/>
    </source>
</evidence>
<evidence type="ECO:0000313" key="11">
    <source>
        <dbReference type="Proteomes" id="UP001486565"/>
    </source>
</evidence>
<dbReference type="InterPro" id="IPR000304">
    <property type="entry name" value="Pyrroline-COOH_reductase"/>
</dbReference>
<comment type="catalytic activity">
    <reaction evidence="5 7">
        <text>L-proline + NADP(+) = (S)-1-pyrroline-5-carboxylate + NADPH + 2 H(+)</text>
        <dbReference type="Rhea" id="RHEA:14109"/>
        <dbReference type="ChEBI" id="CHEBI:15378"/>
        <dbReference type="ChEBI" id="CHEBI:17388"/>
        <dbReference type="ChEBI" id="CHEBI:57783"/>
        <dbReference type="ChEBI" id="CHEBI:58349"/>
        <dbReference type="ChEBI" id="CHEBI:60039"/>
        <dbReference type="EC" id="1.5.1.2"/>
    </reaction>
</comment>
<accession>A0ABZ2Y5D1</accession>
<dbReference type="EC" id="1.5.1.2" evidence="5 6"/>
<dbReference type="SUPFAM" id="SSF51735">
    <property type="entry name" value="NAD(P)-binding Rossmann-fold domains"/>
    <property type="match status" value="1"/>
</dbReference>
<dbReference type="PANTHER" id="PTHR11645:SF0">
    <property type="entry name" value="PYRROLINE-5-CARBOXYLATE REDUCTASE 3"/>
    <property type="match status" value="1"/>
</dbReference>
<dbReference type="NCBIfam" id="TIGR00112">
    <property type="entry name" value="proC"/>
    <property type="match status" value="1"/>
</dbReference>
<gene>
    <name evidence="5 10" type="primary">proC</name>
    <name evidence="10" type="ORF">QBE51_03240</name>
</gene>